<evidence type="ECO:0000256" key="4">
    <source>
        <dbReference type="ARBA" id="ARBA00022490"/>
    </source>
</evidence>
<evidence type="ECO:0000313" key="15">
    <source>
        <dbReference type="EMBL" id="HHL42821.1"/>
    </source>
</evidence>
<name>A0A7C5QP76_9PROT</name>
<reference evidence="15" key="1">
    <citation type="journal article" date="2020" name="mSystems">
        <title>Genome- and Community-Level Interaction Insights into Carbon Utilization and Element Cycling Functions of Hydrothermarchaeota in Hydrothermal Sediment.</title>
        <authorList>
            <person name="Zhou Z."/>
            <person name="Liu Y."/>
            <person name="Xu W."/>
            <person name="Pan J."/>
            <person name="Luo Z.H."/>
            <person name="Li M."/>
        </authorList>
    </citation>
    <scope>NUCLEOTIDE SEQUENCE [LARGE SCALE GENOMIC DNA]</scope>
    <source>
        <strain evidence="15">HyVt-485</strain>
    </source>
</reference>
<dbReference type="PANTHER" id="PTHR42701:SF1">
    <property type="entry name" value="IMIDAZOLE GLYCEROL PHOSPHATE SYNTHASE SUBUNIT HISH"/>
    <property type="match status" value="1"/>
</dbReference>
<evidence type="ECO:0000256" key="9">
    <source>
        <dbReference type="ARBA" id="ARBA00023239"/>
    </source>
</evidence>
<keyword evidence="4 12" id="KW-0963">Cytoplasm</keyword>
<evidence type="ECO:0000256" key="11">
    <source>
        <dbReference type="ARBA" id="ARBA00049534"/>
    </source>
</evidence>
<dbReference type="HAMAP" id="MF_00278">
    <property type="entry name" value="HisH"/>
    <property type="match status" value="1"/>
</dbReference>
<dbReference type="UniPathway" id="UPA00031">
    <property type="reaction ID" value="UER00010"/>
</dbReference>
<dbReference type="InterPro" id="IPR017926">
    <property type="entry name" value="GATASE"/>
</dbReference>
<evidence type="ECO:0000256" key="2">
    <source>
        <dbReference type="ARBA" id="ARBA00005091"/>
    </source>
</evidence>
<evidence type="ECO:0000256" key="8">
    <source>
        <dbReference type="ARBA" id="ARBA00023102"/>
    </source>
</evidence>
<evidence type="ECO:0000256" key="5">
    <source>
        <dbReference type="ARBA" id="ARBA00022605"/>
    </source>
</evidence>
<evidence type="ECO:0000256" key="10">
    <source>
        <dbReference type="ARBA" id="ARBA00047838"/>
    </source>
</evidence>
<sequence length="197" mass="21120">MSVVIVDTGCANLASVGFAFERLGEITMITRDQDIIAGADRVVLPGVGAAGYAMQNLHSRNLINTLQSLTQPVLGICLGMQILFARSSEGGTQGLGVIDGEIEKLDAADLPLPHMGWNQLDILVDDPLLAGVDSGAYMYFVHSYAAPILSTTLARTEYGSKFSAVVRRDNFYGCQFHPERSGQAGAKILSNFLKVKI</sequence>
<evidence type="ECO:0000256" key="7">
    <source>
        <dbReference type="ARBA" id="ARBA00022962"/>
    </source>
</evidence>
<dbReference type="PANTHER" id="PTHR42701">
    <property type="entry name" value="IMIDAZOLE GLYCEROL PHOSPHATE SYNTHASE SUBUNIT HISH"/>
    <property type="match status" value="1"/>
</dbReference>
<keyword evidence="8 12" id="KW-0368">Histidine biosynthesis</keyword>
<dbReference type="GO" id="GO:0000107">
    <property type="term" value="F:imidazoleglycerol-phosphate synthase activity"/>
    <property type="evidence" value="ECO:0007669"/>
    <property type="project" value="UniProtKB-UniRule"/>
</dbReference>
<dbReference type="EMBL" id="DRMJ01000213">
    <property type="protein sequence ID" value="HHL42821.1"/>
    <property type="molecule type" value="Genomic_DNA"/>
</dbReference>
<evidence type="ECO:0000256" key="1">
    <source>
        <dbReference type="ARBA" id="ARBA00004496"/>
    </source>
</evidence>
<comment type="function">
    <text evidence="12">IGPS catalyzes the conversion of PRFAR and glutamine to IGP, AICAR and glutamate. The HisH subunit catalyzes the hydrolysis of glutamine to glutamate and ammonia as part of the synthesis of IGP and AICAR. The resulting ammonia molecule is channeled to the active site of HisF.</text>
</comment>
<feature type="domain" description="Glutamine amidotransferase" evidence="14">
    <location>
        <begin position="33"/>
        <end position="193"/>
    </location>
</feature>
<dbReference type="PIRSF" id="PIRSF000495">
    <property type="entry name" value="Amidotransf_hisH"/>
    <property type="match status" value="1"/>
</dbReference>
<gene>
    <name evidence="12 15" type="primary">hisH</name>
    <name evidence="15" type="ORF">ENJ42_04320</name>
</gene>
<evidence type="ECO:0000256" key="6">
    <source>
        <dbReference type="ARBA" id="ARBA00022801"/>
    </source>
</evidence>
<dbReference type="GO" id="GO:0004359">
    <property type="term" value="F:glutaminase activity"/>
    <property type="evidence" value="ECO:0007669"/>
    <property type="project" value="UniProtKB-EC"/>
</dbReference>
<dbReference type="Gene3D" id="3.40.50.880">
    <property type="match status" value="1"/>
</dbReference>
<comment type="catalytic activity">
    <reaction evidence="10 12">
        <text>5-[(5-phospho-1-deoxy-D-ribulos-1-ylimino)methylamino]-1-(5-phospho-beta-D-ribosyl)imidazole-4-carboxamide + L-glutamine = D-erythro-1-(imidazol-4-yl)glycerol 3-phosphate + 5-amino-1-(5-phospho-beta-D-ribosyl)imidazole-4-carboxamide + L-glutamate + H(+)</text>
        <dbReference type="Rhea" id="RHEA:24793"/>
        <dbReference type="ChEBI" id="CHEBI:15378"/>
        <dbReference type="ChEBI" id="CHEBI:29985"/>
        <dbReference type="ChEBI" id="CHEBI:58278"/>
        <dbReference type="ChEBI" id="CHEBI:58359"/>
        <dbReference type="ChEBI" id="CHEBI:58475"/>
        <dbReference type="ChEBI" id="CHEBI:58525"/>
        <dbReference type="EC" id="4.3.2.10"/>
    </reaction>
</comment>
<dbReference type="AlphaFoldDB" id="A0A7C5QP76"/>
<proteinExistence type="inferred from homology"/>
<comment type="catalytic activity">
    <reaction evidence="11 12">
        <text>L-glutamine + H2O = L-glutamate + NH4(+)</text>
        <dbReference type="Rhea" id="RHEA:15889"/>
        <dbReference type="ChEBI" id="CHEBI:15377"/>
        <dbReference type="ChEBI" id="CHEBI:28938"/>
        <dbReference type="ChEBI" id="CHEBI:29985"/>
        <dbReference type="ChEBI" id="CHEBI:58359"/>
        <dbReference type="EC" id="3.5.1.2"/>
    </reaction>
</comment>
<comment type="subcellular location">
    <subcellularLocation>
        <location evidence="1 12">Cytoplasm</location>
    </subcellularLocation>
</comment>
<feature type="active site" evidence="12 13">
    <location>
        <position position="179"/>
    </location>
</feature>
<feature type="active site" description="Nucleophile" evidence="12 13">
    <location>
        <position position="77"/>
    </location>
</feature>
<dbReference type="PROSITE" id="PS51273">
    <property type="entry name" value="GATASE_TYPE_1"/>
    <property type="match status" value="1"/>
</dbReference>
<protein>
    <recommendedName>
        <fullName evidence="12">Imidazole glycerol phosphate synthase subunit HisH</fullName>
        <ecNumber evidence="12">4.3.2.10</ecNumber>
    </recommendedName>
    <alternativeName>
        <fullName evidence="12">IGP synthase glutaminase subunit</fullName>
        <ecNumber evidence="12">3.5.1.2</ecNumber>
    </alternativeName>
    <alternativeName>
        <fullName evidence="12">IGP synthase subunit HisH</fullName>
    </alternativeName>
    <alternativeName>
        <fullName evidence="12">ImGP synthase subunit HisH</fullName>
        <shortName evidence="12">IGPS subunit HisH</shortName>
    </alternativeName>
</protein>
<keyword evidence="6 12" id="KW-0378">Hydrolase</keyword>
<dbReference type="GO" id="GO:0000105">
    <property type="term" value="P:L-histidine biosynthetic process"/>
    <property type="evidence" value="ECO:0007669"/>
    <property type="project" value="UniProtKB-UniRule"/>
</dbReference>
<comment type="pathway">
    <text evidence="2 12">Amino-acid biosynthesis; L-histidine biosynthesis; L-histidine from 5-phospho-alpha-D-ribose 1-diphosphate: step 5/9.</text>
</comment>
<dbReference type="InterPro" id="IPR029062">
    <property type="entry name" value="Class_I_gatase-like"/>
</dbReference>
<keyword evidence="9 12" id="KW-0456">Lyase</keyword>
<dbReference type="NCBIfam" id="TIGR01855">
    <property type="entry name" value="IMP_synth_hisH"/>
    <property type="match status" value="1"/>
</dbReference>
<evidence type="ECO:0000256" key="12">
    <source>
        <dbReference type="HAMAP-Rule" id="MF_00278"/>
    </source>
</evidence>
<evidence type="ECO:0000259" key="14">
    <source>
        <dbReference type="Pfam" id="PF00117"/>
    </source>
</evidence>
<evidence type="ECO:0000256" key="3">
    <source>
        <dbReference type="ARBA" id="ARBA00011152"/>
    </source>
</evidence>
<accession>A0A7C5QP76</accession>
<comment type="subunit">
    <text evidence="3 12">Heterodimer of HisH and HisF.</text>
</comment>
<dbReference type="InterPro" id="IPR010139">
    <property type="entry name" value="Imidazole-glycPsynth_HisH"/>
</dbReference>
<keyword evidence="5 12" id="KW-0028">Amino-acid biosynthesis</keyword>
<dbReference type="Pfam" id="PF00117">
    <property type="entry name" value="GATase"/>
    <property type="match status" value="1"/>
</dbReference>
<organism evidence="15">
    <name type="scientific">Hellea balneolensis</name>
    <dbReference type="NCBI Taxonomy" id="287478"/>
    <lineage>
        <taxon>Bacteria</taxon>
        <taxon>Pseudomonadati</taxon>
        <taxon>Pseudomonadota</taxon>
        <taxon>Alphaproteobacteria</taxon>
        <taxon>Maricaulales</taxon>
        <taxon>Robiginitomaculaceae</taxon>
        <taxon>Hellea</taxon>
    </lineage>
</organism>
<feature type="active site" evidence="12 13">
    <location>
        <position position="177"/>
    </location>
</feature>
<dbReference type="GO" id="GO:0016829">
    <property type="term" value="F:lyase activity"/>
    <property type="evidence" value="ECO:0007669"/>
    <property type="project" value="UniProtKB-KW"/>
</dbReference>
<comment type="caution">
    <text evidence="15">The sequence shown here is derived from an EMBL/GenBank/DDBJ whole genome shotgun (WGS) entry which is preliminary data.</text>
</comment>
<dbReference type="CDD" id="cd01748">
    <property type="entry name" value="GATase1_IGP_Synthase"/>
    <property type="match status" value="1"/>
</dbReference>
<dbReference type="Proteomes" id="UP000885830">
    <property type="component" value="Unassembled WGS sequence"/>
</dbReference>
<dbReference type="EC" id="4.3.2.10" evidence="12"/>
<dbReference type="FunFam" id="3.40.50.880:FF:000009">
    <property type="entry name" value="Imidazole glycerol phosphate synthase subunit HisH"/>
    <property type="match status" value="1"/>
</dbReference>
<dbReference type="GO" id="GO:0005737">
    <property type="term" value="C:cytoplasm"/>
    <property type="evidence" value="ECO:0007669"/>
    <property type="project" value="UniProtKB-SubCell"/>
</dbReference>
<dbReference type="SUPFAM" id="SSF52317">
    <property type="entry name" value="Class I glutamine amidotransferase-like"/>
    <property type="match status" value="1"/>
</dbReference>
<evidence type="ECO:0000256" key="13">
    <source>
        <dbReference type="PIRSR" id="PIRSR000495-1"/>
    </source>
</evidence>
<dbReference type="EC" id="3.5.1.2" evidence="12"/>
<keyword evidence="7 12" id="KW-0315">Glutamine amidotransferase</keyword>